<name>A0A939FEW9_9ACTN</name>
<dbReference type="EMBL" id="JAFLRJ010001153">
    <property type="protein sequence ID" value="MBO0518046.1"/>
    <property type="molecule type" value="Genomic_DNA"/>
</dbReference>
<feature type="non-terminal residue" evidence="2">
    <location>
        <position position="86"/>
    </location>
</feature>
<dbReference type="Proteomes" id="UP000664167">
    <property type="component" value="Unassembled WGS sequence"/>
</dbReference>
<feature type="chain" id="PRO_5036866989" evidence="1">
    <location>
        <begin position="31"/>
        <end position="86"/>
    </location>
</feature>
<feature type="signal peptide" evidence="1">
    <location>
        <begin position="1"/>
        <end position="30"/>
    </location>
</feature>
<evidence type="ECO:0000313" key="3">
    <source>
        <dbReference type="Proteomes" id="UP000664167"/>
    </source>
</evidence>
<evidence type="ECO:0000256" key="1">
    <source>
        <dbReference type="SAM" id="SignalP"/>
    </source>
</evidence>
<sequence>MSSPRTLRRWLTAALSAALVASAAVGTARAEPADTTTASASADGAAAAAVTFSDTFDGPGGAAVNSSKWQVEAGDNVNSHERQYYA</sequence>
<dbReference type="AlphaFoldDB" id="A0A939FEW9"/>
<gene>
    <name evidence="2" type="ORF">J0695_40960</name>
</gene>
<comment type="caution">
    <text evidence="2">The sequence shown here is derived from an EMBL/GenBank/DDBJ whole genome shotgun (WGS) entry which is preliminary data.</text>
</comment>
<accession>A0A939FEW9</accession>
<reference evidence="2" key="1">
    <citation type="submission" date="2021-03" db="EMBL/GenBank/DDBJ databases">
        <title>Streptomyces poriferae sp. nov., a novel marine sponge-derived Actinobacteria species with anti-MRSA activity.</title>
        <authorList>
            <person name="Sandoval-Powers M."/>
            <person name="Kralova S."/>
            <person name="Nguyen G.-S."/>
            <person name="Fawwal D."/>
            <person name="Degnes K."/>
            <person name="Klinkenberg G."/>
            <person name="Sletta H."/>
            <person name="Wentzel A."/>
            <person name="Liles M.R."/>
        </authorList>
    </citation>
    <scope>NUCLEOTIDE SEQUENCE</scope>
    <source>
        <strain evidence="2">DSM 41794</strain>
    </source>
</reference>
<protein>
    <submittedName>
        <fullName evidence="2">1,3-beta-glucanase</fullName>
    </submittedName>
</protein>
<organism evidence="2 3">
    <name type="scientific">Streptomyces beijiangensis</name>
    <dbReference type="NCBI Taxonomy" id="163361"/>
    <lineage>
        <taxon>Bacteria</taxon>
        <taxon>Bacillati</taxon>
        <taxon>Actinomycetota</taxon>
        <taxon>Actinomycetes</taxon>
        <taxon>Kitasatosporales</taxon>
        <taxon>Streptomycetaceae</taxon>
        <taxon>Streptomyces</taxon>
    </lineage>
</organism>
<keyword evidence="1" id="KW-0732">Signal</keyword>
<evidence type="ECO:0000313" key="2">
    <source>
        <dbReference type="EMBL" id="MBO0518046.1"/>
    </source>
</evidence>
<keyword evidence="3" id="KW-1185">Reference proteome</keyword>
<proteinExistence type="predicted"/>